<keyword evidence="14" id="KW-1185">Reference proteome</keyword>
<organism evidence="13 14">
    <name type="scientific">Potamilus streckersoni</name>
    <dbReference type="NCBI Taxonomy" id="2493646"/>
    <lineage>
        <taxon>Eukaryota</taxon>
        <taxon>Metazoa</taxon>
        <taxon>Spiralia</taxon>
        <taxon>Lophotrochozoa</taxon>
        <taxon>Mollusca</taxon>
        <taxon>Bivalvia</taxon>
        <taxon>Autobranchia</taxon>
        <taxon>Heteroconchia</taxon>
        <taxon>Palaeoheterodonta</taxon>
        <taxon>Unionida</taxon>
        <taxon>Unionoidea</taxon>
        <taxon>Unionidae</taxon>
        <taxon>Ambleminae</taxon>
        <taxon>Lampsilini</taxon>
        <taxon>Potamilus</taxon>
    </lineage>
</organism>
<comment type="caution">
    <text evidence="13">The sequence shown here is derived from an EMBL/GenBank/DDBJ whole genome shotgun (WGS) entry which is preliminary data.</text>
</comment>
<reference evidence="13" key="2">
    <citation type="journal article" date="2021" name="Genome Biol. Evol.">
        <title>Developing a high-quality reference genome for a parasitic bivalve with doubly uniparental inheritance (Bivalvia: Unionida).</title>
        <authorList>
            <person name="Smith C.H."/>
        </authorList>
    </citation>
    <scope>NUCLEOTIDE SEQUENCE</scope>
    <source>
        <strain evidence="13">CHS0354</strain>
        <tissue evidence="13">Mantle</tissue>
    </source>
</reference>
<feature type="transmembrane region" description="Helical" evidence="10">
    <location>
        <begin position="209"/>
        <end position="229"/>
    </location>
</feature>
<sequence>MVNDIAYFALFGALIFSCLAFFSGIFGIRINSGNVISASAKMSVVTAGLIILSFLGLIYGFITDDFSVSFVKGHSSVDLPWFYKITAAWGGMDGSLMFWATLQGAFMAYIYYIYRNRCKDVFPYAMLVLTFIQMFLLFLLVGWSNPLSRIYPIPADGSGLNPLLQHWGMIIHPPILYTGFILLSIPFAFGIGSLIAGKFDNDWIMFTRRWTLMAWLFLTFGMFLGGQWAYYELGWGGYWAWDPVENSSLMPWLAGTAFLHSVIVQEKRNILKTWNLILITLGFVLTILGTFITRSGLLNSVHAFAQSNIGPAFLVFIALTIVVSFGLIIYRLPMLDSKTDNAAFLSKENAFLLNNIVFTGICFGVFYGTVFPLIAEGLFDKKLSIQAPYFNRINFPIALGLIILMAAAPFVAWRKGSPQKLRRALLPIGGISVLISVFAYFFIMPRWEVVILSGVLYFAFHAVLLELTKTVSARLSISRRENIPITARYLFKDRRRWGSLIVHLGVIVAFLGFMGNFFASEKSVTLKPGEAIDIGSYHILYREPVEFKKLNALHLGGVFEVYSEGELKTTLMPTKANYPTGKEPTTEVAIYRTFSEDLYLSPASLNNDESITLTVYINPMIIFVQLSAEDAAACLNTDHEQFAG</sequence>
<reference evidence="13" key="1">
    <citation type="journal article" date="2021" name="Genome Biol. Evol.">
        <title>A High-Quality Reference Genome for a Parasitic Bivalve with Doubly Uniparental Inheritance (Bivalvia: Unionida).</title>
        <authorList>
            <person name="Smith C.H."/>
        </authorList>
    </citation>
    <scope>NUCLEOTIDE SEQUENCE</scope>
    <source>
        <strain evidence="13">CHS0354</strain>
    </source>
</reference>
<feature type="transmembrane region" description="Helical" evidence="10">
    <location>
        <begin position="276"/>
        <end position="297"/>
    </location>
</feature>
<feature type="transmembrane region" description="Helical" evidence="10">
    <location>
        <begin position="96"/>
        <end position="114"/>
    </location>
</feature>
<dbReference type="InterPro" id="IPR003568">
    <property type="entry name" value="Cyt_c_biogenesis_CcmF"/>
</dbReference>
<evidence type="ECO:0000256" key="3">
    <source>
        <dbReference type="ARBA" id="ARBA00022475"/>
    </source>
</evidence>
<evidence type="ECO:0000256" key="8">
    <source>
        <dbReference type="ARBA" id="ARBA00023136"/>
    </source>
</evidence>
<feature type="transmembrane region" description="Helical" evidence="10">
    <location>
        <begin position="449"/>
        <end position="467"/>
    </location>
</feature>
<feature type="transmembrane region" description="Helical" evidence="10">
    <location>
        <begin position="175"/>
        <end position="197"/>
    </location>
</feature>
<evidence type="ECO:0000259" key="12">
    <source>
        <dbReference type="Pfam" id="PF16327"/>
    </source>
</evidence>
<dbReference type="AlphaFoldDB" id="A0AAE0TEC8"/>
<evidence type="ECO:0000256" key="2">
    <source>
        <dbReference type="ARBA" id="ARBA00009186"/>
    </source>
</evidence>
<feature type="transmembrane region" description="Helical" evidence="10">
    <location>
        <begin position="121"/>
        <end position="143"/>
    </location>
</feature>
<reference evidence="13" key="3">
    <citation type="submission" date="2023-05" db="EMBL/GenBank/DDBJ databases">
        <authorList>
            <person name="Smith C.H."/>
        </authorList>
    </citation>
    <scope>NUCLEOTIDE SEQUENCE</scope>
    <source>
        <strain evidence="13">CHS0354</strain>
        <tissue evidence="13">Mantle</tissue>
    </source>
</reference>
<feature type="transmembrane region" description="Helical" evidence="10">
    <location>
        <begin position="6"/>
        <end position="30"/>
    </location>
</feature>
<evidence type="ECO:0000256" key="5">
    <source>
        <dbReference type="ARBA" id="ARBA00022692"/>
    </source>
</evidence>
<comment type="function">
    <text evidence="9">Required for the biogenesis of c-type cytochromes. Possible subunit of a heme lyase.</text>
</comment>
<evidence type="ECO:0000256" key="10">
    <source>
        <dbReference type="SAM" id="Phobius"/>
    </source>
</evidence>
<proteinExistence type="inferred from homology"/>
<dbReference type="Pfam" id="PF01578">
    <property type="entry name" value="Cytochrom_C_asm"/>
    <property type="match status" value="1"/>
</dbReference>
<feature type="transmembrane region" description="Helical" evidence="10">
    <location>
        <begin position="395"/>
        <end position="413"/>
    </location>
</feature>
<evidence type="ECO:0000256" key="7">
    <source>
        <dbReference type="ARBA" id="ARBA00022989"/>
    </source>
</evidence>
<dbReference type="GO" id="GO:0005886">
    <property type="term" value="C:plasma membrane"/>
    <property type="evidence" value="ECO:0007669"/>
    <property type="project" value="UniProtKB-SubCell"/>
</dbReference>
<evidence type="ECO:0000256" key="9">
    <source>
        <dbReference type="ARBA" id="ARBA00037230"/>
    </source>
</evidence>
<keyword evidence="8 10" id="KW-0472">Membrane</keyword>
<comment type="subcellular location">
    <subcellularLocation>
        <location evidence="1">Cell inner membrane</location>
        <topology evidence="1">Multi-pass membrane protein</topology>
    </subcellularLocation>
</comment>
<name>A0AAE0TEC8_9BIVA</name>
<dbReference type="PRINTS" id="PR01410">
    <property type="entry name" value="CCBIOGENESIS"/>
</dbReference>
<dbReference type="Proteomes" id="UP001195483">
    <property type="component" value="Unassembled WGS sequence"/>
</dbReference>
<feature type="transmembrane region" description="Helical" evidence="10">
    <location>
        <begin position="249"/>
        <end position="264"/>
    </location>
</feature>
<feature type="transmembrane region" description="Helical" evidence="10">
    <location>
        <begin position="425"/>
        <end position="443"/>
    </location>
</feature>
<evidence type="ECO:0000256" key="6">
    <source>
        <dbReference type="ARBA" id="ARBA00022748"/>
    </source>
</evidence>
<comment type="similarity">
    <text evidence="2">Belongs to the CcmF/CycK/Ccl1/NrfE/CcsA family.</text>
</comment>
<dbReference type="PANTHER" id="PTHR43653:SF1">
    <property type="entry name" value="CYTOCHROME C-TYPE BIOGENESIS PROTEIN CCMF"/>
    <property type="match status" value="1"/>
</dbReference>
<dbReference type="PRINTS" id="PR01411">
    <property type="entry name" value="CCMFBIOGNSIS"/>
</dbReference>
<feature type="transmembrane region" description="Helical" evidence="10">
    <location>
        <begin position="42"/>
        <end position="62"/>
    </location>
</feature>
<dbReference type="GO" id="GO:0017004">
    <property type="term" value="P:cytochrome complex assembly"/>
    <property type="evidence" value="ECO:0007669"/>
    <property type="project" value="UniProtKB-KW"/>
</dbReference>
<dbReference type="GO" id="GO:0015232">
    <property type="term" value="F:heme transmembrane transporter activity"/>
    <property type="evidence" value="ECO:0007669"/>
    <property type="project" value="InterPro"/>
</dbReference>
<keyword evidence="3" id="KW-1003">Cell membrane</keyword>
<dbReference type="GO" id="GO:0020037">
    <property type="term" value="F:heme binding"/>
    <property type="evidence" value="ECO:0007669"/>
    <property type="project" value="InterPro"/>
</dbReference>
<evidence type="ECO:0000259" key="11">
    <source>
        <dbReference type="Pfam" id="PF01578"/>
    </source>
</evidence>
<evidence type="ECO:0000313" key="13">
    <source>
        <dbReference type="EMBL" id="KAK3608847.1"/>
    </source>
</evidence>
<dbReference type="EMBL" id="JAEAOA010000469">
    <property type="protein sequence ID" value="KAK3608847.1"/>
    <property type="molecule type" value="Genomic_DNA"/>
</dbReference>
<dbReference type="Pfam" id="PF16327">
    <property type="entry name" value="CcmF_C"/>
    <property type="match status" value="1"/>
</dbReference>
<keyword evidence="5 10" id="KW-0812">Transmembrane</keyword>
<feature type="transmembrane region" description="Helical" evidence="10">
    <location>
        <begin position="309"/>
        <end position="330"/>
    </location>
</feature>
<dbReference type="InterPro" id="IPR032523">
    <property type="entry name" value="CcmF_C"/>
</dbReference>
<gene>
    <name evidence="13" type="ORF">CHS0354_006888</name>
</gene>
<keyword evidence="7 10" id="KW-1133">Transmembrane helix</keyword>
<accession>A0AAE0TEC8</accession>
<keyword evidence="6" id="KW-0201">Cytochrome c-type biogenesis</keyword>
<keyword evidence="4" id="KW-0997">Cell inner membrane</keyword>
<protein>
    <recommendedName>
        <fullName evidence="15">Cytochrome C biogenesis protein</fullName>
    </recommendedName>
</protein>
<feature type="transmembrane region" description="Helical" evidence="10">
    <location>
        <begin position="351"/>
        <end position="375"/>
    </location>
</feature>
<feature type="transmembrane region" description="Helical" evidence="10">
    <location>
        <begin position="497"/>
        <end position="519"/>
    </location>
</feature>
<feature type="domain" description="Cytochrome c-type biogenesis protein CcmF C-terminal" evidence="12">
    <location>
        <begin position="314"/>
        <end position="624"/>
    </location>
</feature>
<feature type="domain" description="Cytochrome c assembly protein" evidence="11">
    <location>
        <begin position="89"/>
        <end position="296"/>
    </location>
</feature>
<evidence type="ECO:0008006" key="15">
    <source>
        <dbReference type="Google" id="ProtNLM"/>
    </source>
</evidence>
<dbReference type="PANTHER" id="PTHR43653">
    <property type="entry name" value="CYTOCHROME C ASSEMBLY PROTEIN-RELATED"/>
    <property type="match status" value="1"/>
</dbReference>
<evidence type="ECO:0000256" key="1">
    <source>
        <dbReference type="ARBA" id="ARBA00004429"/>
    </source>
</evidence>
<dbReference type="InterPro" id="IPR002541">
    <property type="entry name" value="Cyt_c_assembly"/>
</dbReference>
<evidence type="ECO:0000313" key="14">
    <source>
        <dbReference type="Proteomes" id="UP001195483"/>
    </source>
</evidence>
<evidence type="ECO:0000256" key="4">
    <source>
        <dbReference type="ARBA" id="ARBA00022519"/>
    </source>
</evidence>
<dbReference type="InterPro" id="IPR003567">
    <property type="entry name" value="Cyt_c_biogenesis"/>
</dbReference>